<feature type="transmembrane region" description="Helical" evidence="7">
    <location>
        <begin position="157"/>
        <end position="178"/>
    </location>
</feature>
<evidence type="ECO:0000259" key="9">
    <source>
        <dbReference type="PROSITE" id="PS50929"/>
    </source>
</evidence>
<evidence type="ECO:0000256" key="6">
    <source>
        <dbReference type="ARBA" id="ARBA00023136"/>
    </source>
</evidence>
<evidence type="ECO:0000256" key="2">
    <source>
        <dbReference type="ARBA" id="ARBA00022692"/>
    </source>
</evidence>
<comment type="subcellular location">
    <subcellularLocation>
        <location evidence="1">Cell membrane</location>
        <topology evidence="1">Multi-pass membrane protein</topology>
    </subcellularLocation>
</comment>
<proteinExistence type="predicted"/>
<feature type="transmembrane region" description="Helical" evidence="7">
    <location>
        <begin position="184"/>
        <end position="204"/>
    </location>
</feature>
<evidence type="ECO:0000313" key="11">
    <source>
        <dbReference type="Proteomes" id="UP001596528"/>
    </source>
</evidence>
<keyword evidence="6 7" id="KW-0472">Membrane</keyword>
<dbReference type="EMBL" id="JBHTGQ010000020">
    <property type="protein sequence ID" value="MFC7750146.1"/>
    <property type="molecule type" value="Genomic_DNA"/>
</dbReference>
<evidence type="ECO:0000313" key="10">
    <source>
        <dbReference type="EMBL" id="MFC7750146.1"/>
    </source>
</evidence>
<evidence type="ECO:0000256" key="1">
    <source>
        <dbReference type="ARBA" id="ARBA00004651"/>
    </source>
</evidence>
<dbReference type="InterPro" id="IPR003593">
    <property type="entry name" value="AAA+_ATPase"/>
</dbReference>
<dbReference type="InterPro" id="IPR003439">
    <property type="entry name" value="ABC_transporter-like_ATP-bd"/>
</dbReference>
<dbReference type="PANTHER" id="PTHR43394">
    <property type="entry name" value="ATP-DEPENDENT PERMEASE MDL1, MITOCHONDRIAL"/>
    <property type="match status" value="1"/>
</dbReference>
<dbReference type="SUPFAM" id="SSF52540">
    <property type="entry name" value="P-loop containing nucleoside triphosphate hydrolases"/>
    <property type="match status" value="1"/>
</dbReference>
<dbReference type="Proteomes" id="UP001596528">
    <property type="component" value="Unassembled WGS sequence"/>
</dbReference>
<keyword evidence="4 10" id="KW-0067">ATP-binding</keyword>
<accession>A0ABW2V4B9</accession>
<evidence type="ECO:0000259" key="8">
    <source>
        <dbReference type="PROSITE" id="PS50893"/>
    </source>
</evidence>
<evidence type="ECO:0000256" key="7">
    <source>
        <dbReference type="SAM" id="Phobius"/>
    </source>
</evidence>
<reference evidence="11" key="1">
    <citation type="journal article" date="2019" name="Int. J. Syst. Evol. Microbiol.">
        <title>The Global Catalogue of Microorganisms (GCM) 10K type strain sequencing project: providing services to taxonomists for standard genome sequencing and annotation.</title>
        <authorList>
            <consortium name="The Broad Institute Genomics Platform"/>
            <consortium name="The Broad Institute Genome Sequencing Center for Infectious Disease"/>
            <person name="Wu L."/>
            <person name="Ma J."/>
        </authorList>
    </citation>
    <scope>NUCLEOTIDE SEQUENCE [LARGE SCALE GENOMIC DNA]</scope>
    <source>
        <strain evidence="11">JCM 18657</strain>
    </source>
</reference>
<dbReference type="InterPro" id="IPR036640">
    <property type="entry name" value="ABC1_TM_sf"/>
</dbReference>
<feature type="transmembrane region" description="Helical" evidence="7">
    <location>
        <begin position="39"/>
        <end position="57"/>
    </location>
</feature>
<dbReference type="GO" id="GO:0005524">
    <property type="term" value="F:ATP binding"/>
    <property type="evidence" value="ECO:0007669"/>
    <property type="project" value="UniProtKB-KW"/>
</dbReference>
<evidence type="ECO:0000256" key="4">
    <source>
        <dbReference type="ARBA" id="ARBA00022840"/>
    </source>
</evidence>
<feature type="transmembrane region" description="Helical" evidence="7">
    <location>
        <begin position="77"/>
        <end position="98"/>
    </location>
</feature>
<dbReference type="CDD" id="cd18544">
    <property type="entry name" value="ABC_6TM_TmrA_like"/>
    <property type="match status" value="1"/>
</dbReference>
<evidence type="ECO:0000256" key="3">
    <source>
        <dbReference type="ARBA" id="ARBA00022741"/>
    </source>
</evidence>
<keyword evidence="11" id="KW-1185">Reference proteome</keyword>
<dbReference type="Gene3D" id="3.40.50.300">
    <property type="entry name" value="P-loop containing nucleotide triphosphate hydrolases"/>
    <property type="match status" value="1"/>
</dbReference>
<dbReference type="Gene3D" id="1.20.1560.10">
    <property type="entry name" value="ABC transporter type 1, transmembrane domain"/>
    <property type="match status" value="1"/>
</dbReference>
<dbReference type="InterPro" id="IPR017871">
    <property type="entry name" value="ABC_transporter-like_CS"/>
</dbReference>
<keyword evidence="2 7" id="KW-0812">Transmembrane</keyword>
<dbReference type="PROSITE" id="PS00211">
    <property type="entry name" value="ABC_TRANSPORTER_1"/>
    <property type="match status" value="1"/>
</dbReference>
<evidence type="ECO:0000256" key="5">
    <source>
        <dbReference type="ARBA" id="ARBA00022989"/>
    </source>
</evidence>
<name>A0ABW2V4B9_9BACL</name>
<protein>
    <submittedName>
        <fullName evidence="10">ABC transporter ATP-binding protein</fullName>
    </submittedName>
</protein>
<dbReference type="InterPro" id="IPR027417">
    <property type="entry name" value="P-loop_NTPase"/>
</dbReference>
<dbReference type="SUPFAM" id="SSF90123">
    <property type="entry name" value="ABC transporter transmembrane region"/>
    <property type="match status" value="1"/>
</dbReference>
<organism evidence="10 11">
    <name type="scientific">Paenibacillus thermoaerophilus</name>
    <dbReference type="NCBI Taxonomy" id="1215385"/>
    <lineage>
        <taxon>Bacteria</taxon>
        <taxon>Bacillati</taxon>
        <taxon>Bacillota</taxon>
        <taxon>Bacilli</taxon>
        <taxon>Bacillales</taxon>
        <taxon>Paenibacillaceae</taxon>
        <taxon>Paenibacillus</taxon>
    </lineage>
</organism>
<feature type="domain" description="ABC transporter" evidence="8">
    <location>
        <begin position="363"/>
        <end position="597"/>
    </location>
</feature>
<dbReference type="Pfam" id="PF00005">
    <property type="entry name" value="ABC_tran"/>
    <property type="match status" value="1"/>
</dbReference>
<keyword evidence="3" id="KW-0547">Nucleotide-binding</keyword>
<dbReference type="SMART" id="SM00382">
    <property type="entry name" value="AAA"/>
    <property type="match status" value="1"/>
</dbReference>
<keyword evidence="5 7" id="KW-1133">Transmembrane helix</keyword>
<dbReference type="Pfam" id="PF00664">
    <property type="entry name" value="ABC_membrane"/>
    <property type="match status" value="1"/>
</dbReference>
<dbReference type="InterPro" id="IPR039421">
    <property type="entry name" value="Type_1_exporter"/>
</dbReference>
<dbReference type="PROSITE" id="PS50893">
    <property type="entry name" value="ABC_TRANSPORTER_2"/>
    <property type="match status" value="1"/>
</dbReference>
<dbReference type="InterPro" id="IPR011527">
    <property type="entry name" value="ABC1_TM_dom"/>
</dbReference>
<feature type="domain" description="ABC transmembrane type-1" evidence="9">
    <location>
        <begin position="41"/>
        <end position="325"/>
    </location>
</feature>
<dbReference type="RefSeq" id="WP_138789686.1">
    <property type="nucleotide sequence ID" value="NZ_JBHTGQ010000020.1"/>
</dbReference>
<feature type="transmembrane region" description="Helical" evidence="7">
    <location>
        <begin position="270"/>
        <end position="290"/>
    </location>
</feature>
<gene>
    <name evidence="10" type="ORF">ACFQWB_09420</name>
</gene>
<dbReference type="PANTHER" id="PTHR43394:SF1">
    <property type="entry name" value="ATP-BINDING CASSETTE SUB-FAMILY B MEMBER 10, MITOCHONDRIAL"/>
    <property type="match status" value="1"/>
</dbReference>
<dbReference type="PROSITE" id="PS50929">
    <property type="entry name" value="ABC_TM1F"/>
    <property type="match status" value="1"/>
</dbReference>
<sequence>MSNGPSAAHPERERESDASLGRGRAFRLLFGYARPHRKTFLLILLCAVGAISADLLQPYLVKVAIDNDILLGDKGTGWLIGICAAYLVSAVAAMLLAYGMANLIQRAGQAIVASLRKDLFEHITKLSMSFFDRYPIGSLVTHESSDTETINQFFTQVFLSLIRDGLTLVLILGFMFALDVELALYSLVLLPVIAAIAFAFRTLLRNSYHRTRTQLSRMIAYLAENLSGMSLIQAFHQEKEQKKRFTRHNEKYWMESLREIRNSVTFNRTFDLLGNVAVAFIVWIGGMAVLNKQLEFGVLYAFISYIRQFFQPINQLTQQWNTMQSTLVSLDRLWRIFSVKPEVADPSEDRAVRVDPERVAGKLTFAGVRFAYGDGPEVLRGIDLDIRPGEFVGIVGTTGAGKSSLVNLLPRFYDVKAGSLLIDDIDVRSLPLRDLHAIVGLVQQEPYLFSGSIIDNVRLFRREIPEEAVVEACRTVGAHPMIARLRDGYDTVLSERGSGLSAGERQLISFARILVFRPRILILDEATAHLDSHTERLIQRALETVSRGRTTLVIAHRLSTVRHADRIIVMRDGQIVEQGKHADLIKNGGYYAELCRHSGTGHATAPGADGRLRPTSPA</sequence>
<comment type="caution">
    <text evidence="10">The sequence shown here is derived from an EMBL/GenBank/DDBJ whole genome shotgun (WGS) entry which is preliminary data.</text>
</comment>